<feature type="coiled-coil region" evidence="1">
    <location>
        <begin position="48"/>
        <end position="103"/>
    </location>
</feature>
<dbReference type="EMBL" id="AMZH03003722">
    <property type="protein sequence ID" value="RRT71389.1"/>
    <property type="molecule type" value="Genomic_DNA"/>
</dbReference>
<proteinExistence type="predicted"/>
<reference evidence="2 3" key="1">
    <citation type="journal article" date="2014" name="Agronomy (Basel)">
        <title>A Draft Genome Sequence for Ensete ventricosum, the Drought-Tolerant Tree Against Hunger.</title>
        <authorList>
            <person name="Harrison J."/>
            <person name="Moore K.A."/>
            <person name="Paszkiewicz K."/>
            <person name="Jones T."/>
            <person name="Grant M."/>
            <person name="Ambacheew D."/>
            <person name="Muzemil S."/>
            <person name="Studholme D.J."/>
        </authorList>
    </citation>
    <scope>NUCLEOTIDE SEQUENCE [LARGE SCALE GENOMIC DNA]</scope>
</reference>
<gene>
    <name evidence="2" type="ORF">B296_00019680</name>
</gene>
<dbReference type="Proteomes" id="UP000287651">
    <property type="component" value="Unassembled WGS sequence"/>
</dbReference>
<keyword evidence="1" id="KW-0175">Coiled coil</keyword>
<dbReference type="AlphaFoldDB" id="A0A427A552"/>
<sequence>MHDAGQVVHLLTEKISALRVENEELRSGMGPKVVVATKKRVVELGAVVDRLKAALGDSEQHCKDLELATDIICGELKEIQDSRHRLEDEVLKLAQDVEVLRSELQSTGTKAIANYKESHGFQSGLEKMGQVTYEFGYQVA</sequence>
<accession>A0A427A552</accession>
<organism evidence="2 3">
    <name type="scientific">Ensete ventricosum</name>
    <name type="common">Abyssinian banana</name>
    <name type="synonym">Musa ensete</name>
    <dbReference type="NCBI Taxonomy" id="4639"/>
    <lineage>
        <taxon>Eukaryota</taxon>
        <taxon>Viridiplantae</taxon>
        <taxon>Streptophyta</taxon>
        <taxon>Embryophyta</taxon>
        <taxon>Tracheophyta</taxon>
        <taxon>Spermatophyta</taxon>
        <taxon>Magnoliopsida</taxon>
        <taxon>Liliopsida</taxon>
        <taxon>Zingiberales</taxon>
        <taxon>Musaceae</taxon>
        <taxon>Ensete</taxon>
    </lineage>
</organism>
<name>A0A427A552_ENSVE</name>
<protein>
    <submittedName>
        <fullName evidence="2">Uncharacterized protein</fullName>
    </submittedName>
</protein>
<evidence type="ECO:0000313" key="3">
    <source>
        <dbReference type="Proteomes" id="UP000287651"/>
    </source>
</evidence>
<evidence type="ECO:0000313" key="2">
    <source>
        <dbReference type="EMBL" id="RRT71389.1"/>
    </source>
</evidence>
<comment type="caution">
    <text evidence="2">The sequence shown here is derived from an EMBL/GenBank/DDBJ whole genome shotgun (WGS) entry which is preliminary data.</text>
</comment>
<evidence type="ECO:0000256" key="1">
    <source>
        <dbReference type="SAM" id="Coils"/>
    </source>
</evidence>